<evidence type="ECO:0000313" key="1">
    <source>
        <dbReference type="EMBL" id="KAH0448880.1"/>
    </source>
</evidence>
<organism evidence="1 2">
    <name type="scientific">Dendrobium chrysotoxum</name>
    <name type="common">Orchid</name>
    <dbReference type="NCBI Taxonomy" id="161865"/>
    <lineage>
        <taxon>Eukaryota</taxon>
        <taxon>Viridiplantae</taxon>
        <taxon>Streptophyta</taxon>
        <taxon>Embryophyta</taxon>
        <taxon>Tracheophyta</taxon>
        <taxon>Spermatophyta</taxon>
        <taxon>Magnoliopsida</taxon>
        <taxon>Liliopsida</taxon>
        <taxon>Asparagales</taxon>
        <taxon>Orchidaceae</taxon>
        <taxon>Epidendroideae</taxon>
        <taxon>Malaxideae</taxon>
        <taxon>Dendrobiinae</taxon>
        <taxon>Dendrobium</taxon>
    </lineage>
</organism>
<name>A0AAV7FZQ6_DENCH</name>
<dbReference type="AlphaFoldDB" id="A0AAV7FZQ6"/>
<sequence length="72" mass="7873">MTHEEILRESSQVQVQGRHCVNGREQECSALIPVATYSGAAYPKVPITRVVTWESPPVGPFLASPKSESFGM</sequence>
<dbReference type="Proteomes" id="UP000775213">
    <property type="component" value="Unassembled WGS sequence"/>
</dbReference>
<comment type="caution">
    <text evidence="1">The sequence shown here is derived from an EMBL/GenBank/DDBJ whole genome shotgun (WGS) entry which is preliminary data.</text>
</comment>
<evidence type="ECO:0000313" key="2">
    <source>
        <dbReference type="Proteomes" id="UP000775213"/>
    </source>
</evidence>
<reference evidence="1 2" key="1">
    <citation type="journal article" date="2021" name="Hortic Res">
        <title>Chromosome-scale assembly of the Dendrobium chrysotoxum genome enhances the understanding of orchid evolution.</title>
        <authorList>
            <person name="Zhang Y."/>
            <person name="Zhang G.Q."/>
            <person name="Zhang D."/>
            <person name="Liu X.D."/>
            <person name="Xu X.Y."/>
            <person name="Sun W.H."/>
            <person name="Yu X."/>
            <person name="Zhu X."/>
            <person name="Wang Z.W."/>
            <person name="Zhao X."/>
            <person name="Zhong W.Y."/>
            <person name="Chen H."/>
            <person name="Yin W.L."/>
            <person name="Huang T."/>
            <person name="Niu S.C."/>
            <person name="Liu Z.J."/>
        </authorList>
    </citation>
    <scope>NUCLEOTIDE SEQUENCE [LARGE SCALE GENOMIC DNA]</scope>
    <source>
        <strain evidence="1">Lindl</strain>
    </source>
</reference>
<gene>
    <name evidence="1" type="ORF">IEQ34_022680</name>
</gene>
<dbReference type="EMBL" id="JAGFBR010000019">
    <property type="protein sequence ID" value="KAH0448880.1"/>
    <property type="molecule type" value="Genomic_DNA"/>
</dbReference>
<protein>
    <submittedName>
        <fullName evidence="1">Uncharacterized protein</fullName>
    </submittedName>
</protein>
<accession>A0AAV7FZQ6</accession>
<keyword evidence="2" id="KW-1185">Reference proteome</keyword>
<proteinExistence type="predicted"/>